<comment type="similarity">
    <text evidence="1 2">Belongs to the short-chain dehydrogenases/reductases (SDR) family.</text>
</comment>
<keyword evidence="3" id="KW-0560">Oxidoreductase</keyword>
<organism evidence="3 4">
    <name type="scientific">Sphingobium tyrosinilyticum</name>
    <dbReference type="NCBI Taxonomy" id="2715436"/>
    <lineage>
        <taxon>Bacteria</taxon>
        <taxon>Pseudomonadati</taxon>
        <taxon>Pseudomonadota</taxon>
        <taxon>Alphaproteobacteria</taxon>
        <taxon>Sphingomonadales</taxon>
        <taxon>Sphingomonadaceae</taxon>
        <taxon>Sphingobium</taxon>
    </lineage>
</organism>
<dbReference type="Proteomes" id="UP001595957">
    <property type="component" value="Unassembled WGS sequence"/>
</dbReference>
<dbReference type="PANTHER" id="PTHR42879:SF6">
    <property type="entry name" value="NADPH-DEPENDENT REDUCTASE BACG"/>
    <property type="match status" value="1"/>
</dbReference>
<reference evidence="4" key="1">
    <citation type="journal article" date="2019" name="Int. J. Syst. Evol. Microbiol.">
        <title>The Global Catalogue of Microorganisms (GCM) 10K type strain sequencing project: providing services to taxonomists for standard genome sequencing and annotation.</title>
        <authorList>
            <consortium name="The Broad Institute Genomics Platform"/>
            <consortium name="The Broad Institute Genome Sequencing Center for Infectious Disease"/>
            <person name="Wu L."/>
            <person name="Ma J."/>
        </authorList>
    </citation>
    <scope>NUCLEOTIDE SEQUENCE [LARGE SCALE GENOMIC DNA]</scope>
    <source>
        <strain evidence="4">NBRC 103632</strain>
    </source>
</reference>
<evidence type="ECO:0000256" key="1">
    <source>
        <dbReference type="ARBA" id="ARBA00006484"/>
    </source>
</evidence>
<proteinExistence type="inferred from homology"/>
<dbReference type="PROSITE" id="PS00061">
    <property type="entry name" value="ADH_SHORT"/>
    <property type="match status" value="1"/>
</dbReference>
<gene>
    <name evidence="3" type="ORF">ACFO3E_03160</name>
</gene>
<comment type="caution">
    <text evidence="3">The sequence shown here is derived from an EMBL/GenBank/DDBJ whole genome shotgun (WGS) entry which is preliminary data.</text>
</comment>
<evidence type="ECO:0000313" key="4">
    <source>
        <dbReference type="Proteomes" id="UP001595957"/>
    </source>
</evidence>
<protein>
    <submittedName>
        <fullName evidence="3">SDR family NAD(P)-dependent oxidoreductase</fullName>
        <ecNumber evidence="3">1.1.1.-</ecNumber>
    </submittedName>
</protein>
<evidence type="ECO:0000313" key="3">
    <source>
        <dbReference type="EMBL" id="MFC4593197.1"/>
    </source>
</evidence>
<name>A0ABV9EX46_9SPHN</name>
<dbReference type="EC" id="1.1.1.-" evidence="3"/>
<dbReference type="InterPro" id="IPR036291">
    <property type="entry name" value="NAD(P)-bd_dom_sf"/>
</dbReference>
<sequence>MDLQLTGKRALVTGSSSGIGAGIAAELAQEGALVVVHGRHEGRAEAVARAIRDGGGTAAVAIGDLSSDVGADAVAAAALAAFGGIDILVNNAGGRSGGDGAADWMSASAQDWADTYQKNTIATLRMIHRLAPAMKERGWGRLIQFASSAANSPSSAVPHYAASKAAIINLTVGLSKAFANSGVTANTVSPGMIATPSVDEWFEQIAAEKGWSGPDAAKQAEAWAMEHIVHQTVSRVGRVREIAALTAFLCSPLADFINGANFRSDGGRSPAIN</sequence>
<keyword evidence="4" id="KW-1185">Reference proteome</keyword>
<dbReference type="InterPro" id="IPR020904">
    <property type="entry name" value="Sc_DH/Rdtase_CS"/>
</dbReference>
<dbReference type="EMBL" id="JBHSFZ010000004">
    <property type="protein sequence ID" value="MFC4593197.1"/>
    <property type="molecule type" value="Genomic_DNA"/>
</dbReference>
<dbReference type="RefSeq" id="WP_066530817.1">
    <property type="nucleotide sequence ID" value="NZ_JBHSFZ010000004.1"/>
</dbReference>
<dbReference type="SUPFAM" id="SSF51735">
    <property type="entry name" value="NAD(P)-binding Rossmann-fold domains"/>
    <property type="match status" value="1"/>
</dbReference>
<dbReference type="InterPro" id="IPR002347">
    <property type="entry name" value="SDR_fam"/>
</dbReference>
<dbReference type="InterPro" id="IPR050259">
    <property type="entry name" value="SDR"/>
</dbReference>
<dbReference type="GO" id="GO:0016491">
    <property type="term" value="F:oxidoreductase activity"/>
    <property type="evidence" value="ECO:0007669"/>
    <property type="project" value="UniProtKB-KW"/>
</dbReference>
<dbReference type="PANTHER" id="PTHR42879">
    <property type="entry name" value="3-OXOACYL-(ACYL-CARRIER-PROTEIN) REDUCTASE"/>
    <property type="match status" value="1"/>
</dbReference>
<dbReference type="Gene3D" id="3.40.50.720">
    <property type="entry name" value="NAD(P)-binding Rossmann-like Domain"/>
    <property type="match status" value="1"/>
</dbReference>
<dbReference type="PRINTS" id="PR00080">
    <property type="entry name" value="SDRFAMILY"/>
</dbReference>
<accession>A0ABV9EX46</accession>
<evidence type="ECO:0000256" key="2">
    <source>
        <dbReference type="RuleBase" id="RU000363"/>
    </source>
</evidence>
<dbReference type="Pfam" id="PF00106">
    <property type="entry name" value="adh_short"/>
    <property type="match status" value="1"/>
</dbReference>
<dbReference type="PRINTS" id="PR00081">
    <property type="entry name" value="GDHRDH"/>
</dbReference>